<reference evidence="3" key="2">
    <citation type="submission" date="2015-01" db="EMBL/GenBank/DDBJ databases">
        <title>Evolutionary Origins and Diversification of the Mycorrhizal Mutualists.</title>
        <authorList>
            <consortium name="DOE Joint Genome Institute"/>
            <consortium name="Mycorrhizal Genomics Consortium"/>
            <person name="Kohler A."/>
            <person name="Kuo A."/>
            <person name="Nagy L.G."/>
            <person name="Floudas D."/>
            <person name="Copeland A."/>
            <person name="Barry K.W."/>
            <person name="Cichocki N."/>
            <person name="Veneault-Fourrey C."/>
            <person name="LaButti K."/>
            <person name="Lindquist E.A."/>
            <person name="Lipzen A."/>
            <person name="Lundell T."/>
            <person name="Morin E."/>
            <person name="Murat C."/>
            <person name="Riley R."/>
            <person name="Ohm R."/>
            <person name="Sun H."/>
            <person name="Tunlid A."/>
            <person name="Henrissat B."/>
            <person name="Grigoriev I.V."/>
            <person name="Hibbett D.S."/>
            <person name="Martin F."/>
        </authorList>
    </citation>
    <scope>NUCLEOTIDE SEQUENCE [LARGE SCALE GENOMIC DNA]</scope>
    <source>
        <strain evidence="3">Ve08.2h10</strain>
    </source>
</reference>
<accession>A0A0D0E7G3</accession>
<name>A0A0D0E7G3_9AGAM</name>
<keyword evidence="3" id="KW-1185">Reference proteome</keyword>
<evidence type="ECO:0000256" key="1">
    <source>
        <dbReference type="SAM" id="MobiDB-lite"/>
    </source>
</evidence>
<gene>
    <name evidence="2" type="ORF">PAXRUDRAFT_483990</name>
</gene>
<protein>
    <submittedName>
        <fullName evidence="2">Uncharacterized protein</fullName>
    </submittedName>
</protein>
<dbReference type="InParanoid" id="A0A0D0E7G3"/>
<evidence type="ECO:0000313" key="2">
    <source>
        <dbReference type="EMBL" id="KIK93940.1"/>
    </source>
</evidence>
<feature type="region of interest" description="Disordered" evidence="1">
    <location>
        <begin position="109"/>
        <end position="133"/>
    </location>
</feature>
<dbReference type="HOGENOM" id="CLU_794673_0_0_1"/>
<dbReference type="EMBL" id="KN825142">
    <property type="protein sequence ID" value="KIK93940.1"/>
    <property type="molecule type" value="Genomic_DNA"/>
</dbReference>
<dbReference type="AlphaFoldDB" id="A0A0D0E7G3"/>
<sequence length="333" mass="36817">MIIDCKHQSGWSKLDPFALEQMRGNFCFCGKATAEDHEFCFCSTKCAREDALRALDDTECHYRDVVRRACIKAGVQDPCPRRRISAEQIRLLPNAERASANAPLRLVRPTKPVHGKHKPTAGGDREDEKRGGFPTLSEVTGVVLSKKAIAGEELMAEAHERPRWQGFGKELTCVNPVPLPADEPFKQISLDCIPLPEDVPRQTLRHAPRSTTGLRNNIRKSVAALFNSAKALKTGKSNVSAEPAMVFGHPVNPFAAVAFGPRAPFPPPPCAPVQKTRGLRRSASFAGWDAFPQDPVLDEDDSLMKILAEMRAEMRADNFDPMCFFSEREGDEA</sequence>
<reference evidence="2 3" key="1">
    <citation type="submission" date="2014-04" db="EMBL/GenBank/DDBJ databases">
        <authorList>
            <consortium name="DOE Joint Genome Institute"/>
            <person name="Kuo A."/>
            <person name="Kohler A."/>
            <person name="Jargeat P."/>
            <person name="Nagy L.G."/>
            <person name="Floudas D."/>
            <person name="Copeland A."/>
            <person name="Barry K.W."/>
            <person name="Cichocki N."/>
            <person name="Veneault-Fourrey C."/>
            <person name="LaButti K."/>
            <person name="Lindquist E.A."/>
            <person name="Lipzen A."/>
            <person name="Lundell T."/>
            <person name="Morin E."/>
            <person name="Murat C."/>
            <person name="Sun H."/>
            <person name="Tunlid A."/>
            <person name="Henrissat B."/>
            <person name="Grigoriev I.V."/>
            <person name="Hibbett D.S."/>
            <person name="Martin F."/>
            <person name="Nordberg H.P."/>
            <person name="Cantor M.N."/>
            <person name="Hua S.X."/>
        </authorList>
    </citation>
    <scope>NUCLEOTIDE SEQUENCE [LARGE SCALE GENOMIC DNA]</scope>
    <source>
        <strain evidence="2 3">Ve08.2h10</strain>
    </source>
</reference>
<dbReference type="Proteomes" id="UP000054538">
    <property type="component" value="Unassembled WGS sequence"/>
</dbReference>
<evidence type="ECO:0000313" key="3">
    <source>
        <dbReference type="Proteomes" id="UP000054538"/>
    </source>
</evidence>
<dbReference type="OrthoDB" id="3270792at2759"/>
<organism evidence="2 3">
    <name type="scientific">Paxillus rubicundulus Ve08.2h10</name>
    <dbReference type="NCBI Taxonomy" id="930991"/>
    <lineage>
        <taxon>Eukaryota</taxon>
        <taxon>Fungi</taxon>
        <taxon>Dikarya</taxon>
        <taxon>Basidiomycota</taxon>
        <taxon>Agaricomycotina</taxon>
        <taxon>Agaricomycetes</taxon>
        <taxon>Agaricomycetidae</taxon>
        <taxon>Boletales</taxon>
        <taxon>Paxilineae</taxon>
        <taxon>Paxillaceae</taxon>
        <taxon>Paxillus</taxon>
    </lineage>
</organism>
<proteinExistence type="predicted"/>